<dbReference type="EMBL" id="AFBM01000033">
    <property type="protein sequence ID" value="EGF49198.1"/>
    <property type="molecule type" value="Genomic_DNA"/>
</dbReference>
<dbReference type="Proteomes" id="UP000010321">
    <property type="component" value="Unassembled WGS sequence"/>
</dbReference>
<accession>A0ABP2KLQ6</accession>
<keyword evidence="3" id="KW-1185">Reference proteome</keyword>
<feature type="transmembrane region" description="Helical" evidence="1">
    <location>
        <begin position="32"/>
        <end position="52"/>
    </location>
</feature>
<name>A0ABP2KLQ6_9BACE</name>
<dbReference type="RefSeq" id="WP_009123307.1">
    <property type="nucleotide sequence ID" value="NZ_GL882600.1"/>
</dbReference>
<feature type="transmembrane region" description="Helical" evidence="1">
    <location>
        <begin position="64"/>
        <end position="86"/>
    </location>
</feature>
<protein>
    <submittedName>
        <fullName evidence="2">Uncharacterized protein</fullName>
    </submittedName>
</protein>
<keyword evidence="1" id="KW-0812">Transmembrane</keyword>
<organism evidence="2 3">
    <name type="scientific">Bacteroides clarus YIT 12056</name>
    <dbReference type="NCBI Taxonomy" id="762984"/>
    <lineage>
        <taxon>Bacteria</taxon>
        <taxon>Pseudomonadati</taxon>
        <taxon>Bacteroidota</taxon>
        <taxon>Bacteroidia</taxon>
        <taxon>Bacteroidales</taxon>
        <taxon>Bacteroidaceae</taxon>
        <taxon>Bacteroides</taxon>
    </lineage>
</organism>
<gene>
    <name evidence="2" type="ORF">HMPREF9445_03250</name>
</gene>
<evidence type="ECO:0000313" key="3">
    <source>
        <dbReference type="Proteomes" id="UP000010321"/>
    </source>
</evidence>
<proteinExistence type="predicted"/>
<feature type="non-terminal residue" evidence="2">
    <location>
        <position position="1"/>
    </location>
</feature>
<evidence type="ECO:0000313" key="2">
    <source>
        <dbReference type="EMBL" id="EGF49198.1"/>
    </source>
</evidence>
<evidence type="ECO:0000256" key="1">
    <source>
        <dbReference type="SAM" id="Phobius"/>
    </source>
</evidence>
<sequence>SIGRYGGFIVFVPWGAGLPECIPIEGTSLGGFSYGGSPGIAFISSFLVILSLSLQNKIGEKRCFLGKWVTFISFFLFDIKCFFVILA</sequence>
<reference evidence="2 3" key="1">
    <citation type="submission" date="2011-02" db="EMBL/GenBank/DDBJ databases">
        <authorList>
            <person name="Weinstock G."/>
            <person name="Sodergren E."/>
            <person name="Clifton S."/>
            <person name="Fulton L."/>
            <person name="Fulton B."/>
            <person name="Courtney L."/>
            <person name="Fronick C."/>
            <person name="Harrison M."/>
            <person name="Strong C."/>
            <person name="Farmer C."/>
            <person name="Delahaunty K."/>
            <person name="Markovic C."/>
            <person name="Hall O."/>
            <person name="Minx P."/>
            <person name="Tomlinson C."/>
            <person name="Mitreva M."/>
            <person name="Hou S."/>
            <person name="Chen J."/>
            <person name="Wollam A."/>
            <person name="Pepin K.H."/>
            <person name="Johnson M."/>
            <person name="Bhonagiri V."/>
            <person name="Zhang X."/>
            <person name="Suruliraj S."/>
            <person name="Warren W."/>
            <person name="Chinwalla A."/>
            <person name="Mardis E.R."/>
            <person name="Wilson R.K."/>
        </authorList>
    </citation>
    <scope>NUCLEOTIDE SEQUENCE [LARGE SCALE GENOMIC DNA]</scope>
    <source>
        <strain evidence="2 3">YIT 12056</strain>
    </source>
</reference>
<comment type="caution">
    <text evidence="2">The sequence shown here is derived from an EMBL/GenBank/DDBJ whole genome shotgun (WGS) entry which is preliminary data.</text>
</comment>
<keyword evidence="1" id="KW-0472">Membrane</keyword>
<keyword evidence="1" id="KW-1133">Transmembrane helix</keyword>